<dbReference type="InterPro" id="IPR038883">
    <property type="entry name" value="AN11006-like"/>
</dbReference>
<dbReference type="PANTHER" id="PTHR42085:SF2">
    <property type="entry name" value="F-BOX DOMAIN-CONTAINING PROTEIN"/>
    <property type="match status" value="1"/>
</dbReference>
<dbReference type="AlphaFoldDB" id="A0AAJ0GCV0"/>
<feature type="region of interest" description="Disordered" evidence="1">
    <location>
        <begin position="56"/>
        <end position="140"/>
    </location>
</feature>
<dbReference type="Proteomes" id="UP001271007">
    <property type="component" value="Unassembled WGS sequence"/>
</dbReference>
<evidence type="ECO:0000256" key="1">
    <source>
        <dbReference type="SAM" id="MobiDB-lite"/>
    </source>
</evidence>
<sequence>MWSGQQDHEHTSGSEDTHLSLAEQMDGMALDDTSETTISDDSSFRFGKAEDFTFDFTPTSTATWPGPAYDEKARFAPGVFDEPRKSRPRSKLRSPKRKLSQHDNSQSLRSTKPPQDKGSSEHSKQKTISRPIQYYGSPPPRDEPLHLLTLPGEIRNHIYNLLTVSRSPLIAQFKPIIRPHKGHTNGIVVRRFPREPTLALGNRQLRDEVLSTFYSKNKFLIRQTDNVDLKSHSLFLPEELQNWTPKWNMAASLMYIEVHFNARLLVGGKQTSEFVLRRSADGELRLTHRTEIEEYCMCFDQRMGRHLSALYEVKARPSGDLVYEIGGLIRRRGKQLEADEGMQGNGNKFRPKGLDCVDCGKAHLRMLENGL</sequence>
<feature type="compositionally biased region" description="Basic and acidic residues" evidence="1">
    <location>
        <begin position="1"/>
        <end position="18"/>
    </location>
</feature>
<keyword evidence="3" id="KW-1185">Reference proteome</keyword>
<reference evidence="2" key="1">
    <citation type="submission" date="2023-04" db="EMBL/GenBank/DDBJ databases">
        <title>Black Yeasts Isolated from many extreme environments.</title>
        <authorList>
            <person name="Coleine C."/>
            <person name="Stajich J.E."/>
            <person name="Selbmann L."/>
        </authorList>
    </citation>
    <scope>NUCLEOTIDE SEQUENCE</scope>
    <source>
        <strain evidence="2">CCFEE 5312</strain>
    </source>
</reference>
<feature type="compositionally biased region" description="Basic residues" evidence="1">
    <location>
        <begin position="86"/>
        <end position="99"/>
    </location>
</feature>
<feature type="region of interest" description="Disordered" evidence="1">
    <location>
        <begin position="1"/>
        <end position="44"/>
    </location>
</feature>
<protein>
    <submittedName>
        <fullName evidence="2">Uncharacterized protein</fullName>
    </submittedName>
</protein>
<evidence type="ECO:0000313" key="2">
    <source>
        <dbReference type="EMBL" id="KAK3051177.1"/>
    </source>
</evidence>
<dbReference type="PANTHER" id="PTHR42085">
    <property type="entry name" value="F-BOX DOMAIN-CONTAINING PROTEIN"/>
    <property type="match status" value="1"/>
</dbReference>
<dbReference type="EMBL" id="JAWDJX010000027">
    <property type="protein sequence ID" value="KAK3051177.1"/>
    <property type="molecule type" value="Genomic_DNA"/>
</dbReference>
<name>A0AAJ0GCV0_9PEZI</name>
<evidence type="ECO:0000313" key="3">
    <source>
        <dbReference type="Proteomes" id="UP001271007"/>
    </source>
</evidence>
<gene>
    <name evidence="2" type="ORF">LTR09_007573</name>
</gene>
<organism evidence="2 3">
    <name type="scientific">Extremus antarcticus</name>
    <dbReference type="NCBI Taxonomy" id="702011"/>
    <lineage>
        <taxon>Eukaryota</taxon>
        <taxon>Fungi</taxon>
        <taxon>Dikarya</taxon>
        <taxon>Ascomycota</taxon>
        <taxon>Pezizomycotina</taxon>
        <taxon>Dothideomycetes</taxon>
        <taxon>Dothideomycetidae</taxon>
        <taxon>Mycosphaerellales</taxon>
        <taxon>Extremaceae</taxon>
        <taxon>Extremus</taxon>
    </lineage>
</organism>
<feature type="compositionally biased region" description="Polar residues" evidence="1">
    <location>
        <begin position="102"/>
        <end position="113"/>
    </location>
</feature>
<feature type="compositionally biased region" description="Basic and acidic residues" evidence="1">
    <location>
        <begin position="114"/>
        <end position="124"/>
    </location>
</feature>
<proteinExistence type="predicted"/>
<comment type="caution">
    <text evidence="2">The sequence shown here is derived from an EMBL/GenBank/DDBJ whole genome shotgun (WGS) entry which is preliminary data.</text>
</comment>
<accession>A0AAJ0GCV0</accession>